<proteinExistence type="predicted"/>
<name>A0ACB8URY3_9EURO</name>
<comment type="caution">
    <text evidence="1">The sequence shown here is derived from an EMBL/GenBank/DDBJ whole genome shotgun (WGS) entry which is preliminary data.</text>
</comment>
<evidence type="ECO:0000313" key="1">
    <source>
        <dbReference type="EMBL" id="KAI2383404.1"/>
    </source>
</evidence>
<gene>
    <name evidence="1" type="ORF">LOY88_005298</name>
</gene>
<organism evidence="1">
    <name type="scientific">Ophidiomyces ophidiicola</name>
    <dbReference type="NCBI Taxonomy" id="1387563"/>
    <lineage>
        <taxon>Eukaryota</taxon>
        <taxon>Fungi</taxon>
        <taxon>Dikarya</taxon>
        <taxon>Ascomycota</taxon>
        <taxon>Pezizomycotina</taxon>
        <taxon>Eurotiomycetes</taxon>
        <taxon>Eurotiomycetidae</taxon>
        <taxon>Onygenales</taxon>
        <taxon>Onygenaceae</taxon>
        <taxon>Ophidiomyces</taxon>
    </lineage>
</organism>
<dbReference type="EMBL" id="JALBCA010000091">
    <property type="protein sequence ID" value="KAI2383404.1"/>
    <property type="molecule type" value="Genomic_DNA"/>
</dbReference>
<reference evidence="1" key="1">
    <citation type="journal article" date="2022" name="bioRxiv">
        <title>Population genetic analysis of Ophidiomyces ophidiicola, the causative agent of snake fungal disease, indicates recent introductions to the USA.</title>
        <authorList>
            <person name="Ladner J.T."/>
            <person name="Palmer J.M."/>
            <person name="Ettinger C.L."/>
            <person name="Stajich J.E."/>
            <person name="Farrell T.M."/>
            <person name="Glorioso B.M."/>
            <person name="Lawson B."/>
            <person name="Price S.J."/>
            <person name="Stengle A.G."/>
            <person name="Grear D.A."/>
            <person name="Lorch J.M."/>
        </authorList>
    </citation>
    <scope>NUCLEOTIDE SEQUENCE</scope>
    <source>
        <strain evidence="1">NWHC 24266-5</strain>
    </source>
</reference>
<protein>
    <submittedName>
        <fullName evidence="1">Uncharacterized protein</fullName>
    </submittedName>
</protein>
<sequence>MSSSVFWFFGLGAASVVIFFISQRRTVAHHASEPPLIPSKIPFALFGMDWPTIRCKGVYQFLITIIDEALAKIYIDSDKSKLPIFTINLLSSKVYVVTSPALIAAAQRKSRVISFEPFPTIAAERLAGIKGPRLEALREPRRGGGGLNNRVMHVMSPTLLNEGLDQMNSRMVATLKEWVDGLSSVGDGGHRAFDLYAWCRQILTIASTDAVYGPLNPYRPTSIQDAAWTYEQSAAIFLLNIAPRLIANKAWRARETVVAALEAYYRNNGHFDSSEMTYRRWKVQHDSGASPADIARLEALLAFGLLANSVPSTFWLLVEICSRPSLLAEVREELIENALHVDEKGVHLLDLGGIQAKCALFLSVFQETLRLRSNATVTRKIYEDVMLNDEYLLKAGSLLQMPAARLARDGSTWGAGGDGGVPAADFDPRRFMKKKEGSGTKQAVTGYLAFGAAPDLCPGRHFATGEILALVGMMLLRYDIQPENGRWSVSKLNPHDLPATVTPPTMGAFFATARPRADYAAVEWGFRVVPGKGRYGLITG</sequence>
<accession>A0ACB8URY3</accession>